<sequence length="100" mass="11042">MKRKHWLMFAEILVLSLTALFLFTALKGEHPVSSGIRDYIVANGSRETGALNLVTAIYLGYRAFDTLGETIVLLLAVSGVIYFTDFSAEGGRESEEDDHT</sequence>
<dbReference type="InterPro" id="IPR046806">
    <property type="entry name" value="MrpA_C/MbhE"/>
</dbReference>
<feature type="domain" description="MrpA C-terminal/MbhE" evidence="1">
    <location>
        <begin position="18"/>
        <end position="75"/>
    </location>
</feature>
<name>A0A1Y1RUS7_9SPIO</name>
<evidence type="ECO:0000259" key="1">
    <source>
        <dbReference type="Pfam" id="PF20501"/>
    </source>
</evidence>
<protein>
    <recommendedName>
        <fullName evidence="1">MrpA C-terminal/MbhE domain-containing protein</fullName>
    </recommendedName>
</protein>
<dbReference type="AlphaFoldDB" id="A0A1Y1RUS7"/>
<accession>A0A1Y1RUS7</accession>
<dbReference type="EMBL" id="MWQY01000026">
    <property type="protein sequence ID" value="ORC31160.1"/>
    <property type="molecule type" value="Genomic_DNA"/>
</dbReference>
<dbReference type="STRING" id="1963862.B4O97_17250"/>
<comment type="caution">
    <text evidence="2">The sequence shown here is derived from an EMBL/GenBank/DDBJ whole genome shotgun (WGS) entry which is preliminary data.</text>
</comment>
<evidence type="ECO:0000313" key="2">
    <source>
        <dbReference type="EMBL" id="ORC31160.1"/>
    </source>
</evidence>
<dbReference type="OrthoDB" id="371362at2"/>
<proteinExistence type="predicted"/>
<organism evidence="2 3">
    <name type="scientific">Marispirochaeta aestuarii</name>
    <dbReference type="NCBI Taxonomy" id="1963862"/>
    <lineage>
        <taxon>Bacteria</taxon>
        <taxon>Pseudomonadati</taxon>
        <taxon>Spirochaetota</taxon>
        <taxon>Spirochaetia</taxon>
        <taxon>Spirochaetales</taxon>
        <taxon>Spirochaetaceae</taxon>
        <taxon>Marispirochaeta</taxon>
    </lineage>
</organism>
<dbReference type="RefSeq" id="WP_083052759.1">
    <property type="nucleotide sequence ID" value="NZ_MWQY01000026.1"/>
</dbReference>
<dbReference type="Pfam" id="PF20501">
    <property type="entry name" value="MbhE"/>
    <property type="match status" value="1"/>
</dbReference>
<gene>
    <name evidence="2" type="ORF">B4O97_17250</name>
</gene>
<keyword evidence="3" id="KW-1185">Reference proteome</keyword>
<evidence type="ECO:0000313" key="3">
    <source>
        <dbReference type="Proteomes" id="UP000192343"/>
    </source>
</evidence>
<dbReference type="Proteomes" id="UP000192343">
    <property type="component" value="Unassembled WGS sequence"/>
</dbReference>
<reference evidence="2 3" key="1">
    <citation type="submission" date="2017-03" db="EMBL/GenBank/DDBJ databases">
        <title>Draft Genome sequence of Marispirochaeta sp. strain JC444.</title>
        <authorList>
            <person name="Shivani Y."/>
            <person name="Subhash Y."/>
            <person name="Sasikala C."/>
            <person name="Ramana C."/>
        </authorList>
    </citation>
    <scope>NUCLEOTIDE SEQUENCE [LARGE SCALE GENOMIC DNA]</scope>
    <source>
        <strain evidence="2 3">JC444</strain>
    </source>
</reference>